<name>A0A220TZU3_9BACI</name>
<dbReference type="Proteomes" id="UP000198312">
    <property type="component" value="Chromosome"/>
</dbReference>
<evidence type="ECO:0000313" key="5">
    <source>
        <dbReference type="Proteomes" id="UP000198312"/>
    </source>
</evidence>
<evidence type="ECO:0000259" key="3">
    <source>
        <dbReference type="SMART" id="SM00854"/>
    </source>
</evidence>
<organism evidence="4 5">
    <name type="scientific">Virgibacillus phasianinus</name>
    <dbReference type="NCBI Taxonomy" id="2017483"/>
    <lineage>
        <taxon>Bacteria</taxon>
        <taxon>Bacillati</taxon>
        <taxon>Bacillota</taxon>
        <taxon>Bacilli</taxon>
        <taxon>Bacillales</taxon>
        <taxon>Bacillaceae</taxon>
        <taxon>Virgibacillus</taxon>
    </lineage>
</organism>
<dbReference type="KEGG" id="vil:CFK37_03310"/>
<feature type="chain" id="PRO_5038924076" evidence="2">
    <location>
        <begin position="21"/>
        <end position="392"/>
    </location>
</feature>
<dbReference type="InterPro" id="IPR019079">
    <property type="entry name" value="Capsule_synth_CapA"/>
</dbReference>
<proteinExistence type="inferred from homology"/>
<evidence type="ECO:0000256" key="1">
    <source>
        <dbReference type="ARBA" id="ARBA00005662"/>
    </source>
</evidence>
<dbReference type="OrthoDB" id="9810906at2"/>
<dbReference type="AlphaFoldDB" id="A0A220TZU3"/>
<dbReference type="Pfam" id="PF09587">
    <property type="entry name" value="PGA_cap"/>
    <property type="match status" value="1"/>
</dbReference>
<dbReference type="PANTHER" id="PTHR33393:SF12">
    <property type="entry name" value="CAPSULE BIOSYNTHESIS PROTEIN CAPA"/>
    <property type="match status" value="1"/>
</dbReference>
<dbReference type="RefSeq" id="WP_089060553.1">
    <property type="nucleotide sequence ID" value="NZ_CP022315.1"/>
</dbReference>
<dbReference type="Gene3D" id="3.60.21.10">
    <property type="match status" value="1"/>
</dbReference>
<dbReference type="CDD" id="cd07381">
    <property type="entry name" value="MPP_CapA"/>
    <property type="match status" value="1"/>
</dbReference>
<keyword evidence="2" id="KW-0732">Signal</keyword>
<accession>A0A220TZU3</accession>
<gene>
    <name evidence="4" type="ORF">CFK37_03310</name>
</gene>
<evidence type="ECO:0000256" key="2">
    <source>
        <dbReference type="SAM" id="SignalP"/>
    </source>
</evidence>
<dbReference type="EMBL" id="CP022315">
    <property type="protein sequence ID" value="ASK61275.1"/>
    <property type="molecule type" value="Genomic_DNA"/>
</dbReference>
<keyword evidence="5" id="KW-1185">Reference proteome</keyword>
<dbReference type="PROSITE" id="PS51257">
    <property type="entry name" value="PROKAR_LIPOPROTEIN"/>
    <property type="match status" value="1"/>
</dbReference>
<dbReference type="InterPro" id="IPR052169">
    <property type="entry name" value="CW_Biosynth-Accessory"/>
</dbReference>
<feature type="domain" description="Capsule synthesis protein CapA" evidence="3">
    <location>
        <begin position="58"/>
        <end position="304"/>
    </location>
</feature>
<protein>
    <submittedName>
        <fullName evidence="4">Capsular biosynthesis protein</fullName>
    </submittedName>
</protein>
<sequence length="392" mass="44502">MFRYRAGFLLLFCLCFLVTACTNDERNYQAKNTSGNETKIHEKSIDTDFLTTEVHEITLSAIGDMLIHETVYQDAFNGTTYNFNPMLDKVAPFLQQSTITMANQETMIGGTDIGLSTYPSFNSPKTMGDALKDAGIDVVTIANNHTLDRGESAILSAISYWDKIGMMYTGAFKSPKDQRKIRVMQTEEDISVAFLAYTYGTNGIPDPEGKEYLVNRIDKEKIASDIKKAKKLSDVIVLSLHFGNQYERMPSQEQKDLVQFAADHGVQVVIGHHPHVLQPVDWVEGENGNKTFVAYSLGNFLSGQDEFYNRIGGMVRFTIQKTVSEDDGTKIDIVSPKFMPTFVDYQHETEFEVIPMYQLTNKILPDAKKHYKEIKKHMSQWMPELEFIEKEN</sequence>
<evidence type="ECO:0000313" key="4">
    <source>
        <dbReference type="EMBL" id="ASK61275.1"/>
    </source>
</evidence>
<comment type="similarity">
    <text evidence="1">Belongs to the CapA family.</text>
</comment>
<dbReference type="SMART" id="SM00854">
    <property type="entry name" value="PGA_cap"/>
    <property type="match status" value="1"/>
</dbReference>
<reference evidence="4 5" key="1">
    <citation type="submission" date="2017-07" db="EMBL/GenBank/DDBJ databases">
        <title>Virgibacillus sp. LM2416.</title>
        <authorList>
            <person name="Tak E.J."/>
            <person name="Bae J.-W."/>
        </authorList>
    </citation>
    <scope>NUCLEOTIDE SEQUENCE [LARGE SCALE GENOMIC DNA]</scope>
    <source>
        <strain evidence="4 5">LM2416</strain>
    </source>
</reference>
<dbReference type="InterPro" id="IPR029052">
    <property type="entry name" value="Metallo-depent_PP-like"/>
</dbReference>
<feature type="signal peptide" evidence="2">
    <location>
        <begin position="1"/>
        <end position="20"/>
    </location>
</feature>
<dbReference type="PANTHER" id="PTHR33393">
    <property type="entry name" value="POLYGLUTAMINE SYNTHESIS ACCESSORY PROTEIN RV0574C-RELATED"/>
    <property type="match status" value="1"/>
</dbReference>
<dbReference type="SUPFAM" id="SSF56300">
    <property type="entry name" value="Metallo-dependent phosphatases"/>
    <property type="match status" value="1"/>
</dbReference>